<protein>
    <recommendedName>
        <fullName evidence="5">Carboxylic acid reductase</fullName>
        <shortName evidence="5">CAR</shortName>
        <ecNumber evidence="5">1.2.1.-</ecNumber>
    </recommendedName>
    <alternativeName>
        <fullName evidence="5">ATP/NADPH-dependent carboxylic acid reductase</fullName>
    </alternativeName>
</protein>
<dbReference type="GO" id="GO:0005524">
    <property type="term" value="F:ATP binding"/>
    <property type="evidence" value="ECO:0007669"/>
    <property type="project" value="UniProtKB-UniRule"/>
</dbReference>
<keyword evidence="7" id="KW-0436">Ligase</keyword>
<dbReference type="HAMAP" id="MF_02247">
    <property type="entry name" value="Carbox_acid_reduct"/>
    <property type="match status" value="1"/>
</dbReference>
<dbReference type="eggNOG" id="COG3320">
    <property type="taxonomic scope" value="Bacteria"/>
</dbReference>
<dbReference type="PANTHER" id="PTHR43272:SF33">
    <property type="entry name" value="AMP-BINDING DOMAIN-CONTAINING PROTEIN-RELATED"/>
    <property type="match status" value="1"/>
</dbReference>
<dbReference type="KEGG" id="nbr:O3I_019070"/>
<dbReference type="PANTHER" id="PTHR43272">
    <property type="entry name" value="LONG-CHAIN-FATTY-ACID--COA LIGASE"/>
    <property type="match status" value="1"/>
</dbReference>
<keyword evidence="2 5" id="KW-0597">Phosphoprotein</keyword>
<gene>
    <name evidence="5" type="primary">car</name>
    <name evidence="7" type="ORF">O3I_019070</name>
</gene>
<evidence type="ECO:0000313" key="8">
    <source>
        <dbReference type="Proteomes" id="UP000006304"/>
    </source>
</evidence>
<comment type="catalytic activity">
    <reaction evidence="5">
        <text>a carboxylate + ATP + NADPH + H(+) = an aldehyde + AMP + diphosphate + NADP(+)</text>
        <dbReference type="Rhea" id="RHEA:50916"/>
        <dbReference type="ChEBI" id="CHEBI:15378"/>
        <dbReference type="ChEBI" id="CHEBI:17478"/>
        <dbReference type="ChEBI" id="CHEBI:29067"/>
        <dbReference type="ChEBI" id="CHEBI:30616"/>
        <dbReference type="ChEBI" id="CHEBI:33019"/>
        <dbReference type="ChEBI" id="CHEBI:57783"/>
        <dbReference type="ChEBI" id="CHEBI:58349"/>
        <dbReference type="ChEBI" id="CHEBI:456215"/>
    </reaction>
</comment>
<feature type="binding site" evidence="5">
    <location>
        <position position="295"/>
    </location>
    <ligand>
        <name>AMP</name>
        <dbReference type="ChEBI" id="CHEBI:456215"/>
    </ligand>
</feature>
<comment type="function">
    <text evidence="5">Catalyzes the ATP- and NADPH-dependent reduction of carboxylic acids to the corresponding aldehydes.</text>
</comment>
<feature type="binding site" evidence="5">
    <location>
        <position position="949"/>
    </location>
    <ligand>
        <name>NADP(+)</name>
        <dbReference type="ChEBI" id="CHEBI:58349"/>
    </ligand>
</feature>
<dbReference type="InterPro" id="IPR020845">
    <property type="entry name" value="AMP-binding_CS"/>
</dbReference>
<dbReference type="AlphaFoldDB" id="K0EPZ9"/>
<organism evidence="7 8">
    <name type="scientific">Nocardia brasiliensis (strain ATCC 700358 / HUJEG-1)</name>
    <dbReference type="NCBI Taxonomy" id="1133849"/>
    <lineage>
        <taxon>Bacteria</taxon>
        <taxon>Bacillati</taxon>
        <taxon>Actinomycetota</taxon>
        <taxon>Actinomycetes</taxon>
        <taxon>Mycobacteriales</taxon>
        <taxon>Nocardiaceae</taxon>
        <taxon>Nocardia</taxon>
    </lineage>
</organism>
<feature type="modified residue" description="O-(pantetheine 4'-phosphoryl)serine" evidence="5">
    <location>
        <position position="683"/>
    </location>
</feature>
<dbReference type="InterPro" id="IPR046407">
    <property type="entry name" value="CAR"/>
</dbReference>
<dbReference type="GO" id="GO:0050661">
    <property type="term" value="F:NADP binding"/>
    <property type="evidence" value="ECO:0007669"/>
    <property type="project" value="UniProtKB-UniRule"/>
</dbReference>
<dbReference type="InterPro" id="IPR036736">
    <property type="entry name" value="ACP-like_sf"/>
</dbReference>
<feature type="binding site" evidence="5">
    <location>
        <position position="953"/>
    </location>
    <ligand>
        <name>NADP(+)</name>
        <dbReference type="ChEBI" id="CHEBI:58349"/>
    </ligand>
</feature>
<dbReference type="InterPro" id="IPR042099">
    <property type="entry name" value="ANL_N_sf"/>
</dbReference>
<dbReference type="InterPro" id="IPR020806">
    <property type="entry name" value="PKS_PP-bd"/>
</dbReference>
<name>K0EPZ9_NOCB7</name>
<feature type="binding site" evidence="5">
    <location>
        <position position="487"/>
    </location>
    <ligand>
        <name>AMP</name>
        <dbReference type="ChEBI" id="CHEBI:456215"/>
    </ligand>
</feature>
<dbReference type="Gene3D" id="3.40.50.12780">
    <property type="entry name" value="N-terminal domain of ligase-like"/>
    <property type="match status" value="1"/>
</dbReference>
<evidence type="ECO:0000256" key="3">
    <source>
        <dbReference type="ARBA" id="ARBA00022741"/>
    </source>
</evidence>
<evidence type="ECO:0000256" key="2">
    <source>
        <dbReference type="ARBA" id="ARBA00022553"/>
    </source>
</evidence>
<dbReference type="RefSeq" id="WP_014984628.1">
    <property type="nucleotide sequence ID" value="NC_018681.1"/>
</dbReference>
<dbReference type="HOGENOM" id="CLU_009549_0_0_11"/>
<dbReference type="GO" id="GO:0004467">
    <property type="term" value="F:long-chain fatty acid-CoA ligase activity"/>
    <property type="evidence" value="ECO:0007669"/>
    <property type="project" value="TreeGrafter"/>
</dbReference>
<proteinExistence type="inferred from homology"/>
<dbReference type="GO" id="GO:0016620">
    <property type="term" value="F:oxidoreductase activity, acting on the aldehyde or oxo group of donors, NAD or NADP as acceptor"/>
    <property type="evidence" value="ECO:0007669"/>
    <property type="project" value="UniProtKB-UniRule"/>
</dbReference>
<evidence type="ECO:0000313" key="7">
    <source>
        <dbReference type="EMBL" id="AFU01773.1"/>
    </source>
</evidence>
<feature type="binding site" evidence="5">
    <location>
        <begin position="847"/>
        <end position="848"/>
    </location>
    <ligand>
        <name>NADP(+)</name>
        <dbReference type="ChEBI" id="CHEBI:58349"/>
    </ligand>
</feature>
<dbReference type="Pfam" id="PF00501">
    <property type="entry name" value="AMP-binding"/>
    <property type="match status" value="1"/>
</dbReference>
<evidence type="ECO:0000256" key="1">
    <source>
        <dbReference type="ARBA" id="ARBA00022450"/>
    </source>
</evidence>
<reference evidence="7 8" key="1">
    <citation type="journal article" date="2012" name="J. Bacteriol.">
        <title>Complete genome sequence of Nocardia brasiliensis HUJEG-1.</title>
        <authorList>
            <person name="Vera-Cabrera L."/>
            <person name="Ortiz-Lopez R."/>
            <person name="Elizondo-Gonzalez R."/>
            <person name="Perez-Maya A.A."/>
            <person name="Ocampo-Candiani J."/>
        </authorList>
    </citation>
    <scope>NUCLEOTIDE SEQUENCE [LARGE SCALE GENOMIC DNA]</scope>
    <source>
        <strain evidence="8">ATCC 700358</strain>
    </source>
</reference>
<comment type="domain">
    <text evidence="5">The N-terminal domain likely catalyzes substrate activation by formation of an initial acyl-AMP intermediate, the central region contains the phosphopantetheine attachment site, and the C-terminal domain catalyzes the reduction by NADPH of the intermediate thioester formed from the attack of the phosphopantetheine thiol at the carbonyl carbon of acyl-AMP.</text>
</comment>
<dbReference type="Pfam" id="PF07993">
    <property type="entry name" value="NAD_binding_4"/>
    <property type="match status" value="1"/>
</dbReference>
<keyword evidence="3 5" id="KW-0547">Nucleotide-binding</keyword>
<keyword evidence="5" id="KW-0560">Oxidoreductase</keyword>
<feature type="binding site" evidence="5">
    <location>
        <begin position="780"/>
        <end position="783"/>
    </location>
    <ligand>
        <name>NADP(+)</name>
        <dbReference type="ChEBI" id="CHEBI:58349"/>
    </ligand>
</feature>
<feature type="binding site" evidence="5">
    <location>
        <begin position="409"/>
        <end position="410"/>
    </location>
    <ligand>
        <name>AMP</name>
        <dbReference type="ChEBI" id="CHEBI:456215"/>
    </ligand>
</feature>
<dbReference type="NCBIfam" id="NF041592">
    <property type="entry name" value="carboxyl_red"/>
    <property type="match status" value="1"/>
</dbReference>
<dbReference type="Gene3D" id="1.10.1200.10">
    <property type="entry name" value="ACP-like"/>
    <property type="match status" value="1"/>
</dbReference>
<feature type="binding site" evidence="5">
    <location>
        <position position="913"/>
    </location>
    <ligand>
        <name>NADP(+)</name>
        <dbReference type="ChEBI" id="CHEBI:58349"/>
    </ligand>
</feature>
<dbReference type="EC" id="1.2.1.-" evidence="5"/>
<evidence type="ECO:0000256" key="4">
    <source>
        <dbReference type="ARBA" id="ARBA00022840"/>
    </source>
</evidence>
<dbReference type="NCBIfam" id="TIGR01746">
    <property type="entry name" value="Thioester-redct"/>
    <property type="match status" value="1"/>
</dbReference>
<evidence type="ECO:0000259" key="6">
    <source>
        <dbReference type="PROSITE" id="PS50075"/>
    </source>
</evidence>
<comment type="cofactor">
    <cofactor evidence="5">
        <name>pantetheine 4'-phosphate</name>
        <dbReference type="ChEBI" id="CHEBI:47942"/>
    </cofactor>
    <text evidence="5">Binds 1 phosphopantetheine covalently.</text>
</comment>
<sequence>MTDVEVARRIDDLSATDEVLAGALPDPAVNARIQDPAVGLAELIRIVFAAYGDRPAVGARATRLVADPVTGRTTLHVLPEYETMTYAELGQQVAAVAAGLRGEAADGGWVRPGEHVAMLGFTSVEYTVLDLAATLAGAVAVPMQSNAPAAQLRPILAETQPRVLAAGVDQLAEALDLADGEHRPGLIVVLDHRAEVDAHREAYEAAAARLAGTGVALKTLAELADSGKAGVVVPDAADSERIVLLIYTSGSTGTPKGAMYSERLVANLWQGKFGLGEGPYAAGPWITLNFMPMSHLMGRYTLYGTLARGGIAYFAASSDLSTFLEDLALVRPTQLQFVPRVWDLLYQEYQRALDGIGTDERSERAPELLAELRRDLLGGRALGAVTGSAPISVEVREFVDALLGFHLPDGYGSTEAGGITVDGKVARPPVLDYKLADVPELGYYSTDRPHPRGELLVKTQNIFPGYYRRPEVTAEVFDPDGYYRTGDIVAEVQPDELRYLDRRNNVLKLSQGEFVTVSKLEAAFGASPLIQQIYIYGNSSRPYLLAVIVPDEAVLERVSGDIEAAGPLLTEALRAVAAEAGLQSYEIPRDFLVETTPFTVENGLLTGIRKLARPKLRQRYGELLEQLYQRLSDGQAEELRALRTGAADRPVLETVSRVAAALLGIAAADVHPAAHFTELGGDSLSALTFGNALHDILGVEVPVGVIVSPATDLRALAAFLESGAQATRPTFASVHGPEATEVRAADLTLEKFLDTATLDGAATLPAPNYAVRTVLLTGATGFLGRFLALALLERLGPVDGTLICLVRATDDAAARKRLDEVFDSGDPQLRTHYQRLAERHLEVVAGDKGDLDLGLDRATWQRLAERVDLIVDCAALVNHVLPYSQLFGPNVVGTAELIRLALTGKQKIFDYISTVGVGDQIAAGQFVEDADVRTMSATRSVDERYANGYGNSKWAGEVLLREANERYGLPVSVFRCDMIMVDGSYVGQLNVPDMFTRLMLSLVATGVAPGSFYQTDAAGQRQRAHYDGLPVDFIAEAVTELGVREGFSTYHVMNPHHDGIGLDEFVDWLVAAGYPIARVADYQTWLEQFGTKLRALPEQQRKHSLLPLLHSYAHPQPPVEGSVAPADRFRAAVQDANIGPDKDIPHLTESTILKYITNLEHLGLL</sequence>
<keyword evidence="8" id="KW-1185">Reference proteome</keyword>
<keyword evidence="5" id="KW-0521">NADP</keyword>
<dbReference type="InterPro" id="IPR013120">
    <property type="entry name" value="FAR_NAD-bd"/>
</dbReference>
<dbReference type="InterPro" id="IPR036291">
    <property type="entry name" value="NAD(P)-bd_dom_sf"/>
</dbReference>
<dbReference type="Pfam" id="PF00550">
    <property type="entry name" value="PP-binding"/>
    <property type="match status" value="1"/>
</dbReference>
<feature type="binding site" evidence="5">
    <location>
        <position position="414"/>
    </location>
    <ligand>
        <name>AMP</name>
        <dbReference type="ChEBI" id="CHEBI:456215"/>
    </ligand>
</feature>
<dbReference type="InterPro" id="IPR009081">
    <property type="entry name" value="PP-bd_ACP"/>
</dbReference>
<keyword evidence="4 5" id="KW-0067">ATP-binding</keyword>
<feature type="binding site" evidence="5">
    <location>
        <position position="817"/>
    </location>
    <ligand>
        <name>NADP(+)</name>
        <dbReference type="ChEBI" id="CHEBI:58349"/>
    </ligand>
</feature>
<dbReference type="eggNOG" id="COG1022">
    <property type="taxonomic scope" value="Bacteria"/>
</dbReference>
<keyword evidence="1 5" id="KW-0596">Phosphopantetheine</keyword>
<dbReference type="SUPFAM" id="SSF56801">
    <property type="entry name" value="Acetyl-CoA synthetase-like"/>
    <property type="match status" value="1"/>
</dbReference>
<dbReference type="Proteomes" id="UP000006304">
    <property type="component" value="Chromosome"/>
</dbReference>
<dbReference type="GO" id="GO:0016020">
    <property type="term" value="C:membrane"/>
    <property type="evidence" value="ECO:0007669"/>
    <property type="project" value="TreeGrafter"/>
</dbReference>
<dbReference type="STRING" id="1133849.O3I_019070"/>
<dbReference type="SMART" id="SM00823">
    <property type="entry name" value="PKS_PP"/>
    <property type="match status" value="1"/>
</dbReference>
<feature type="domain" description="Carrier" evidence="6">
    <location>
        <begin position="649"/>
        <end position="724"/>
    </location>
</feature>
<dbReference type="PROSITE" id="PS50075">
    <property type="entry name" value="CARRIER"/>
    <property type="match status" value="1"/>
</dbReference>
<evidence type="ECO:0000256" key="5">
    <source>
        <dbReference type="HAMAP-Rule" id="MF_02247"/>
    </source>
</evidence>
<dbReference type="EMBL" id="CP003876">
    <property type="protein sequence ID" value="AFU01773.1"/>
    <property type="molecule type" value="Genomic_DNA"/>
</dbReference>
<feature type="binding site" evidence="5">
    <location>
        <position position="508"/>
    </location>
    <ligand>
        <name>AMP</name>
        <dbReference type="ChEBI" id="CHEBI:456215"/>
    </ligand>
</feature>
<dbReference type="InterPro" id="IPR010080">
    <property type="entry name" value="Thioester_reductase-like_dom"/>
</dbReference>
<comment type="caution">
    <text evidence="5">Lacks conserved residue(s) required for the propagation of feature annotation.</text>
</comment>
<dbReference type="SUPFAM" id="SSF51735">
    <property type="entry name" value="NAD(P)-binding Rossmann-fold domains"/>
    <property type="match status" value="1"/>
</dbReference>
<feature type="binding site" evidence="5">
    <location>
        <position position="388"/>
    </location>
    <ligand>
        <name>AMP</name>
        <dbReference type="ChEBI" id="CHEBI:456215"/>
    </ligand>
</feature>
<dbReference type="CDD" id="cd05235">
    <property type="entry name" value="SDR_e1"/>
    <property type="match status" value="1"/>
</dbReference>
<accession>K0EPZ9</accession>
<feature type="binding site" evidence="5">
    <location>
        <position position="807"/>
    </location>
    <ligand>
        <name>NADP(+)</name>
        <dbReference type="ChEBI" id="CHEBI:58349"/>
    </ligand>
</feature>
<dbReference type="PROSITE" id="PS00455">
    <property type="entry name" value="AMP_BINDING"/>
    <property type="match status" value="1"/>
</dbReference>
<dbReference type="SUPFAM" id="SSF47336">
    <property type="entry name" value="ACP-like"/>
    <property type="match status" value="1"/>
</dbReference>
<dbReference type="GO" id="GO:0031177">
    <property type="term" value="F:phosphopantetheine binding"/>
    <property type="evidence" value="ECO:0007669"/>
    <property type="project" value="UniProtKB-UniRule"/>
</dbReference>
<feature type="binding site" evidence="5">
    <location>
        <begin position="499"/>
        <end position="502"/>
    </location>
    <ligand>
        <name>AMP</name>
        <dbReference type="ChEBI" id="CHEBI:456215"/>
    </ligand>
</feature>
<comment type="similarity">
    <text evidence="5">Belongs to the ATP-dependent AMP-binding enzyme family. Carboxylic acid reductase subfamily.</text>
</comment>
<dbReference type="Gene3D" id="3.40.50.720">
    <property type="entry name" value="NAD(P)-binding Rossmann-like Domain"/>
    <property type="match status" value="1"/>
</dbReference>
<dbReference type="InterPro" id="IPR000873">
    <property type="entry name" value="AMP-dep_synth/lig_dom"/>
</dbReference>
<feature type="binding site" evidence="5">
    <location>
        <position position="610"/>
    </location>
    <ligand>
        <name>AMP</name>
        <dbReference type="ChEBI" id="CHEBI:456215"/>
    </ligand>
</feature>